<feature type="compositionally biased region" description="Basic and acidic residues" evidence="1">
    <location>
        <begin position="460"/>
        <end position="471"/>
    </location>
</feature>
<dbReference type="Gene3D" id="1.25.40.10">
    <property type="entry name" value="Tetratricopeptide repeat domain"/>
    <property type="match status" value="3"/>
</dbReference>
<keyword evidence="3" id="KW-1185">Reference proteome</keyword>
<dbReference type="EMBL" id="JAOAOG010000269">
    <property type="protein sequence ID" value="KAJ6234541.1"/>
    <property type="molecule type" value="Genomic_DNA"/>
</dbReference>
<dbReference type="SUPFAM" id="SSF48452">
    <property type="entry name" value="TPR-like"/>
    <property type="match status" value="1"/>
</dbReference>
<dbReference type="InterPro" id="IPR015374">
    <property type="entry name" value="ChAPs"/>
</dbReference>
<sequence>MKTISDLYESVESKLGESLITRNKQLKQFPGSYSIPDLIHLVKEDNSKDITKPIGFYHHCVGVDFANGLSSVAAYFGRLLSTQQKKSRISFNRSNWVIVAGTYCTYDPISKTDLRVSFRLPGTFFPSYIKVNKIKKGTKKKTPKKKEKENQNKSNLQNNRENKKANKPQIKHQKKEKDKKQQEQEKEKVTENGKENENEKEKEKEKEEEEENDTYKQNESNNKEESESESKYEDQLWKNFTLASFIRTWCIKIKFSRFPGLIIRDEFDPFQQKNTENKKFQQILKHAQAILKKGLGSKLNHENKYFIPTKGNNVLTTTLLKFFVKNFMYEIGEDFFSQLLDSNPEFSVPISKIWRKTNRTKQSIKLLLKSLHSIPGSNCILSELYKCYFQLCDYQKAKYCAKKFCILLPFYPKSWLMLANIRLKQKKYLKYIELLNQIPYYFDNNNRNYKYKNNNTNSHDNSKNRDLDINKNFKRNNKTNENKNNHKHNHNEKDKHNQGHNHNHNHHYNFQNYPKPIEITKPINTNWIPPEQSTIKKMRMAIKKNNIFSLLIEQPKKQTYGYLIIKLLNKMYNKIGWSKLIDYYHIFFEKFEKNSLIENNINNIIQKKKLKTGLIPHEDTLSEKYWVNWLKLQEHREDFEDNKNDKLNNNSYFDMLFENTGKEPKNILYHGGILNFKFESTLNSNFNYNSDSDSNFTSRPNLNTTSNSNLNSNSNSNLNSEPKKKQIFNIEEIKIKNTTKLGYYGGSESEGKFKEINKFLVKKKSLENIGMNNNNKKLLKKFSKYSIEKKRLPHTWLKENFFIVINDCKIYHKISIDSDPSQWEKDRIKQTSRIEWETIGDLCNRLFKIKEAKRAYLNVISLTKKPDILYFYVTSKLLTILNLKKDFKKIIEMCTILLKFKDFDQKNHKLNLKFQKQLVASICLLIHIHGFSYLRRYLKKNNTKRFQLINNYLTQLIENSKNLKIHGYDK</sequence>
<name>A0ABQ8XPR5_9EUKA</name>
<organism evidence="2 3">
    <name type="scientific">Anaeramoeba flamelloides</name>
    <dbReference type="NCBI Taxonomy" id="1746091"/>
    <lineage>
        <taxon>Eukaryota</taxon>
        <taxon>Metamonada</taxon>
        <taxon>Anaeramoebidae</taxon>
        <taxon>Anaeramoeba</taxon>
    </lineage>
</organism>
<gene>
    <name evidence="2" type="ORF">M0813_29131</name>
</gene>
<feature type="compositionally biased region" description="Low complexity" evidence="1">
    <location>
        <begin position="449"/>
        <end position="459"/>
    </location>
</feature>
<feature type="region of interest" description="Disordered" evidence="1">
    <location>
        <begin position="135"/>
        <end position="230"/>
    </location>
</feature>
<dbReference type="InterPro" id="IPR011990">
    <property type="entry name" value="TPR-like_helical_dom_sf"/>
</dbReference>
<accession>A0ABQ8XPR5</accession>
<feature type="region of interest" description="Disordered" evidence="1">
    <location>
        <begin position="693"/>
        <end position="723"/>
    </location>
</feature>
<comment type="caution">
    <text evidence="2">The sequence shown here is derived from an EMBL/GenBank/DDBJ whole genome shotgun (WGS) entry which is preliminary data.</text>
</comment>
<feature type="compositionally biased region" description="Basic and acidic residues" evidence="1">
    <location>
        <begin position="175"/>
        <end position="205"/>
    </location>
</feature>
<evidence type="ECO:0000313" key="2">
    <source>
        <dbReference type="EMBL" id="KAJ6234541.1"/>
    </source>
</evidence>
<feature type="compositionally biased region" description="Basic and acidic residues" evidence="1">
    <location>
        <begin position="213"/>
        <end position="230"/>
    </location>
</feature>
<reference evidence="2" key="1">
    <citation type="submission" date="2022-08" db="EMBL/GenBank/DDBJ databases">
        <title>Novel sulfate-reducing endosymbionts in the free-living metamonad Anaeramoeba.</title>
        <authorList>
            <person name="Jerlstrom-Hultqvist J."/>
            <person name="Cepicka I."/>
            <person name="Gallot-Lavallee L."/>
            <person name="Salas-Leiva D."/>
            <person name="Curtis B.A."/>
            <person name="Zahonova K."/>
            <person name="Pipaliya S."/>
            <person name="Dacks J."/>
            <person name="Roger A.J."/>
        </authorList>
    </citation>
    <scope>NUCLEOTIDE SEQUENCE</scope>
    <source>
        <strain evidence="2">Schooner1</strain>
    </source>
</reference>
<dbReference type="Proteomes" id="UP001150062">
    <property type="component" value="Unassembled WGS sequence"/>
</dbReference>
<dbReference type="PANTHER" id="PTHR31975">
    <property type="entry name" value="BUD SITE SELECTION PROTEIN 7-RELATED"/>
    <property type="match status" value="1"/>
</dbReference>
<feature type="region of interest" description="Disordered" evidence="1">
    <location>
        <begin position="449"/>
        <end position="504"/>
    </location>
</feature>
<dbReference type="Pfam" id="PF09295">
    <property type="entry name" value="ChAPs"/>
    <property type="match status" value="2"/>
</dbReference>
<feature type="compositionally biased region" description="Basic residues" evidence="1">
    <location>
        <begin position="135"/>
        <end position="145"/>
    </location>
</feature>
<evidence type="ECO:0000256" key="1">
    <source>
        <dbReference type="SAM" id="MobiDB-lite"/>
    </source>
</evidence>
<feature type="compositionally biased region" description="Basic residues" evidence="1">
    <location>
        <begin position="165"/>
        <end position="174"/>
    </location>
</feature>
<evidence type="ECO:0000313" key="3">
    <source>
        <dbReference type="Proteomes" id="UP001150062"/>
    </source>
</evidence>
<feature type="compositionally biased region" description="Low complexity" evidence="1">
    <location>
        <begin position="693"/>
        <end position="720"/>
    </location>
</feature>
<dbReference type="PANTHER" id="PTHR31975:SF1">
    <property type="entry name" value="BUD SITE SELECTION PROTEIN 7-RELATED"/>
    <property type="match status" value="1"/>
</dbReference>
<proteinExistence type="predicted"/>
<protein>
    <submittedName>
        <fullName evidence="2">Bud site selection protein</fullName>
    </submittedName>
</protein>